<dbReference type="EMBL" id="AUYC01000095">
    <property type="protein sequence ID" value="KZN57589.1"/>
    <property type="molecule type" value="Genomic_DNA"/>
</dbReference>
<dbReference type="GO" id="GO:0032259">
    <property type="term" value="P:methylation"/>
    <property type="evidence" value="ECO:0007669"/>
    <property type="project" value="UniProtKB-KW"/>
</dbReference>
<dbReference type="Proteomes" id="UP000076486">
    <property type="component" value="Unassembled WGS sequence"/>
</dbReference>
<evidence type="ECO:0000313" key="7">
    <source>
        <dbReference type="Proteomes" id="UP000076486"/>
    </source>
</evidence>
<dbReference type="PATRIC" id="fig|1365248.3.peg.5386"/>
<reference evidence="6 7" key="1">
    <citation type="submission" date="2013-07" db="EMBL/GenBank/DDBJ databases">
        <title>Comparative Genomic and Metabolomic Analysis of Twelve Strains of Pseudoalteromonas luteoviolacea.</title>
        <authorList>
            <person name="Vynne N.G."/>
            <person name="Mansson M."/>
            <person name="Gram L."/>
        </authorList>
    </citation>
    <scope>NUCLEOTIDE SEQUENCE [LARGE SCALE GENOMIC DNA]</scope>
    <source>
        <strain evidence="6 7">CPMOR-1</strain>
    </source>
</reference>
<dbReference type="PANTHER" id="PTHR43042:SF3">
    <property type="entry name" value="RIBOSOMAL RNA LARGE SUBUNIT METHYLTRANSFERASE YWBD-RELATED"/>
    <property type="match status" value="1"/>
</dbReference>
<keyword evidence="2" id="KW-0489">Methyltransferase</keyword>
<organism evidence="6 7">
    <name type="scientific">Pseudoalteromonas luteoviolacea CPMOR-1</name>
    <dbReference type="NCBI Taxonomy" id="1365248"/>
    <lineage>
        <taxon>Bacteria</taxon>
        <taxon>Pseudomonadati</taxon>
        <taxon>Pseudomonadota</taxon>
        <taxon>Gammaproteobacteria</taxon>
        <taxon>Alteromonadales</taxon>
        <taxon>Pseudoalteromonadaceae</taxon>
        <taxon>Pseudoalteromonas</taxon>
    </lineage>
</organism>
<dbReference type="PANTHER" id="PTHR43042">
    <property type="entry name" value="SAM-DEPENDENT METHYLTRANSFERASE"/>
    <property type="match status" value="1"/>
</dbReference>
<accession>A0A162ARH3</accession>
<dbReference type="Gene3D" id="3.40.50.150">
    <property type="entry name" value="Vaccinia Virus protein VP39"/>
    <property type="match status" value="1"/>
</dbReference>
<keyword evidence="4" id="KW-0949">S-adenosyl-L-methionine</keyword>
<protein>
    <recommendedName>
        <fullName evidence="5">S-adenosylmethionine-dependent methyltransferase domain-containing protein</fullName>
    </recommendedName>
</protein>
<evidence type="ECO:0000313" key="6">
    <source>
        <dbReference type="EMBL" id="KZN57589.1"/>
    </source>
</evidence>
<proteinExistence type="predicted"/>
<keyword evidence="1" id="KW-0698">rRNA processing</keyword>
<evidence type="ECO:0000256" key="1">
    <source>
        <dbReference type="ARBA" id="ARBA00022552"/>
    </source>
</evidence>
<dbReference type="InterPro" id="IPR029063">
    <property type="entry name" value="SAM-dependent_MTases_sf"/>
</dbReference>
<dbReference type="CDD" id="cd02440">
    <property type="entry name" value="AdoMet_MTases"/>
    <property type="match status" value="1"/>
</dbReference>
<evidence type="ECO:0000256" key="3">
    <source>
        <dbReference type="ARBA" id="ARBA00022679"/>
    </source>
</evidence>
<dbReference type="SUPFAM" id="SSF53335">
    <property type="entry name" value="S-adenosyl-L-methionine-dependent methyltransferases"/>
    <property type="match status" value="1"/>
</dbReference>
<feature type="domain" description="S-adenosylmethionine-dependent methyltransferase" evidence="5">
    <location>
        <begin position="45"/>
        <end position="327"/>
    </location>
</feature>
<gene>
    <name evidence="6" type="ORF">N473_06800</name>
</gene>
<dbReference type="GO" id="GO:0008168">
    <property type="term" value="F:methyltransferase activity"/>
    <property type="evidence" value="ECO:0007669"/>
    <property type="project" value="UniProtKB-KW"/>
</dbReference>
<name>A0A162ARH3_9GAMM</name>
<sequence>MLAFVLSLVKLRSNLNFSDYCMQFDFSPLQQVFSQLTELPDEAVRLFHGRGRCYPSLEQLTVDWLSGQVMCTVFKEQDDDWMEALRQCLRTFISSGVVQNKLTCVFIQHRYRLDNSVEVLFGTLEEQVVITENDLKFELSLGKKQNTGLFFDMRNGRDWVMRHSENKKVLNLFAYTCGFSVAALAGGAKQVVNLDMAKAALKQGRRNHQLNGHTLDNISFLGHDLFKSWGKLRKFGPYDLVIIDPPTFQKGSFALTKDYQRILRKLPELLCPGATVLACVNDPSIQSQFLIDEMHREAPSIKFIERLHNPEVFEDIDPQGGLKCLVFSNENGVL</sequence>
<dbReference type="GO" id="GO:0006364">
    <property type="term" value="P:rRNA processing"/>
    <property type="evidence" value="ECO:0007669"/>
    <property type="project" value="UniProtKB-KW"/>
</dbReference>
<evidence type="ECO:0000259" key="5">
    <source>
        <dbReference type="Pfam" id="PF10672"/>
    </source>
</evidence>
<evidence type="ECO:0000256" key="2">
    <source>
        <dbReference type="ARBA" id="ARBA00022603"/>
    </source>
</evidence>
<keyword evidence="3" id="KW-0808">Transferase</keyword>
<dbReference type="AlphaFoldDB" id="A0A162ARH3"/>
<evidence type="ECO:0000256" key="4">
    <source>
        <dbReference type="ARBA" id="ARBA00022691"/>
    </source>
</evidence>
<comment type="caution">
    <text evidence="6">The sequence shown here is derived from an EMBL/GenBank/DDBJ whole genome shotgun (WGS) entry which is preliminary data.</text>
</comment>
<dbReference type="InterPro" id="IPR019614">
    <property type="entry name" value="SAM-dep_methyl-trfase"/>
</dbReference>
<dbReference type="Pfam" id="PF10672">
    <property type="entry name" value="Methyltrans_SAM"/>
    <property type="match status" value="1"/>
</dbReference>